<dbReference type="GO" id="GO:0015948">
    <property type="term" value="P:methanogenesis"/>
    <property type="evidence" value="ECO:0007669"/>
    <property type="project" value="UniProtKB-UniRule"/>
</dbReference>
<keyword evidence="2 5" id="KW-0489">Methyltransferase</keyword>
<dbReference type="Gene3D" id="3.20.20.480">
    <property type="entry name" value="Trimethylamine methyltransferase-like"/>
    <property type="match status" value="1"/>
</dbReference>
<comment type="similarity">
    <text evidence="1 4">Belongs to the trimethylamine methyltransferase family.</text>
</comment>
<dbReference type="Proteomes" id="UP000028680">
    <property type="component" value="Chromosome"/>
</dbReference>
<dbReference type="InterPro" id="IPR010426">
    <property type="entry name" value="MTTB_MeTrfase"/>
</dbReference>
<dbReference type="KEGG" id="ptp:RCA23_c09210"/>
<reference evidence="5 6" key="1">
    <citation type="journal article" date="2014" name="ISME J.">
        <title>Adaptation of an abundant Roseobacter RCA organism to pelagic systems revealed by genomic and transcriptomic analyses.</title>
        <authorList>
            <person name="Voget S."/>
            <person name="Wemheuer B."/>
            <person name="Brinkhoff T."/>
            <person name="Vollmers J."/>
            <person name="Dietrich S."/>
            <person name="Giebel H.A."/>
            <person name="Beardsley C."/>
            <person name="Sardemann C."/>
            <person name="Bakenhus I."/>
            <person name="Billerbeck S."/>
            <person name="Daniel R."/>
            <person name="Simon M."/>
        </authorList>
    </citation>
    <scope>NUCLEOTIDE SEQUENCE [LARGE SCALE GENOMIC DNA]</scope>
    <source>
        <strain evidence="5 6">RCA23</strain>
    </source>
</reference>
<accession>A0AAN0RI05</accession>
<dbReference type="Pfam" id="PF06253">
    <property type="entry name" value="MTTB"/>
    <property type="match status" value="1"/>
</dbReference>
<dbReference type="PIRSF" id="PIRSF037567">
    <property type="entry name" value="MTTB_MeTrfase"/>
    <property type="match status" value="1"/>
</dbReference>
<dbReference type="InterPro" id="IPR038601">
    <property type="entry name" value="MttB-like_sf"/>
</dbReference>
<dbReference type="EMBL" id="CP003984">
    <property type="protein sequence ID" value="AII86477.1"/>
    <property type="molecule type" value="Genomic_DNA"/>
</dbReference>
<proteinExistence type="inferred from homology"/>
<keyword evidence="3 4" id="KW-0808">Transferase</keyword>
<name>A0AAN0RI05_9RHOB</name>
<organism evidence="5 6">
    <name type="scientific">Planktomarina temperata RCA23</name>
    <dbReference type="NCBI Taxonomy" id="666509"/>
    <lineage>
        <taxon>Bacteria</taxon>
        <taxon>Pseudomonadati</taxon>
        <taxon>Pseudomonadota</taxon>
        <taxon>Alphaproteobacteria</taxon>
        <taxon>Rhodobacterales</taxon>
        <taxon>Paracoccaceae</taxon>
        <taxon>Planktomarina</taxon>
    </lineage>
</organism>
<dbReference type="GO" id="GO:0032259">
    <property type="term" value="P:methylation"/>
    <property type="evidence" value="ECO:0007669"/>
    <property type="project" value="UniProtKB-KW"/>
</dbReference>
<evidence type="ECO:0000256" key="3">
    <source>
        <dbReference type="ARBA" id="ARBA00022679"/>
    </source>
</evidence>
<dbReference type="AlphaFoldDB" id="A0AAN0RI05"/>
<evidence type="ECO:0000313" key="6">
    <source>
        <dbReference type="Proteomes" id="UP000028680"/>
    </source>
</evidence>
<evidence type="ECO:0000313" key="5">
    <source>
        <dbReference type="EMBL" id="AII86477.1"/>
    </source>
</evidence>
<dbReference type="EC" id="2.1.1.-" evidence="4"/>
<evidence type="ECO:0000256" key="2">
    <source>
        <dbReference type="ARBA" id="ARBA00022603"/>
    </source>
</evidence>
<evidence type="ECO:0000256" key="1">
    <source>
        <dbReference type="ARBA" id="ARBA00007137"/>
    </source>
</evidence>
<gene>
    <name evidence="5" type="primary">mttB3</name>
    <name evidence="5" type="ORF">RCA23_c09210</name>
</gene>
<dbReference type="GO" id="GO:0008168">
    <property type="term" value="F:methyltransferase activity"/>
    <property type="evidence" value="ECO:0007669"/>
    <property type="project" value="UniProtKB-KW"/>
</dbReference>
<sequence>MGKRRKGKLPIARGPNAVIVTAMRRRKTRQAADSTHSWSVLRHPFEPQSIFSQDRVEAIHQAALDVLQNLGIKVLLPEAIELFAKHGAAVSGDMLRIGSDMVEAALASAPQSFTLHAPNPARNLPVAPGQLIFTPGGGCPNVSDAIRGRRPGDLASYQDAVRLMQSFDVIHKLTPAPEPQDIPVHLRHYAMMQTQMGLGDKAVTVYGRGRQQVQECFEIIQTALGLSAAEFSDAPYCSTVINTNSPRMLDKPMAQALIDFARTGQMCIVTPFCLAGAMAPITIAGALTLQHAEALAAITLNQLAKPGAPVMYGGFGSNVDMKSGAPSFGTPEHIQMSIGSGQLARHIGLPWRSAAGAAANTNDMQATHETVMSLWGCLQANATMVIHAAGWLEGGLTFGFEKFIQDIEALQAIAHLCKPVAADAAAIGLDAIEQVVPGGHFFETDQTLNNYSTAFLEPINADLSNFGTWQKNGALTAEARATAKWQAILHDFTAPPGAQERVGRVEAMIARFTQAGGAPILE</sequence>
<protein>
    <recommendedName>
        <fullName evidence="4">Methyltransferase</fullName>
        <ecNumber evidence="4">2.1.1.-</ecNumber>
    </recommendedName>
</protein>
<keyword evidence="6" id="KW-1185">Reference proteome</keyword>
<evidence type="ECO:0000256" key="4">
    <source>
        <dbReference type="PIRNR" id="PIRNR037567"/>
    </source>
</evidence>